<evidence type="ECO:0000313" key="6">
    <source>
        <dbReference type="Ensembl" id="ENSEASP00005001507.1"/>
    </source>
</evidence>
<dbReference type="Proteomes" id="UP000694387">
    <property type="component" value="Chromosome 15"/>
</dbReference>
<proteinExistence type="predicted"/>
<dbReference type="SUPFAM" id="SSF51905">
    <property type="entry name" value="FAD/NAD(P)-binding domain"/>
    <property type="match status" value="1"/>
</dbReference>
<evidence type="ECO:0000256" key="2">
    <source>
        <dbReference type="ARBA" id="ARBA00022630"/>
    </source>
</evidence>
<feature type="domain" description="Amine oxidase" evidence="5">
    <location>
        <begin position="34"/>
        <end position="174"/>
    </location>
</feature>
<reference evidence="6 7" key="1">
    <citation type="journal article" date="2020" name="Nat. Commun.">
        <title>Donkey genomes provide new insights into domestication and selection for coat color.</title>
        <authorList>
            <person name="Wang"/>
            <person name="C."/>
            <person name="Li"/>
            <person name="H."/>
            <person name="Guo"/>
            <person name="Y."/>
            <person name="Huang"/>
            <person name="J."/>
            <person name="Sun"/>
            <person name="Y."/>
            <person name="Min"/>
            <person name="J."/>
            <person name="Wang"/>
            <person name="J."/>
            <person name="Fang"/>
            <person name="X."/>
            <person name="Zhao"/>
            <person name="Z."/>
            <person name="Wang"/>
            <person name="S."/>
            <person name="Zhang"/>
            <person name="Y."/>
            <person name="Liu"/>
            <person name="Q."/>
            <person name="Jiang"/>
            <person name="Q."/>
            <person name="Wang"/>
            <person name="X."/>
            <person name="Guo"/>
            <person name="Y."/>
            <person name="Yang"/>
            <person name="C."/>
            <person name="Wang"/>
            <person name="Y."/>
            <person name="Tian"/>
            <person name="F."/>
            <person name="Zhuang"/>
            <person name="G."/>
            <person name="Fan"/>
            <person name="Y."/>
            <person name="Gao"/>
            <person name="Q."/>
            <person name="Li"/>
            <person name="Y."/>
            <person name="Ju"/>
            <person name="Z."/>
            <person name="Li"/>
            <person name="J."/>
            <person name="Li"/>
            <person name="R."/>
            <person name="Hou"/>
            <person name="M."/>
            <person name="Yang"/>
            <person name="G."/>
            <person name="Liu"/>
            <person name="G."/>
            <person name="Liu"/>
            <person name="W."/>
            <person name="Guo"/>
            <person name="J."/>
            <person name="Pan"/>
            <person name="S."/>
            <person name="Fan"/>
            <person name="G."/>
            <person name="Zhang"/>
            <person name="W."/>
            <person name="Zhang"/>
            <person name="R."/>
            <person name="Yu"/>
            <person name="J."/>
            <person name="Zhang"/>
            <person name="X."/>
            <person name="Yin"/>
            <person name="Q."/>
            <person name="Ji"/>
            <person name="C."/>
            <person name="Jin"/>
            <person name="Y."/>
            <person name="Yue"/>
            <person name="G."/>
            <person name="Liu"/>
            <person name="M."/>
            <person name="Xu"/>
            <person name="J."/>
            <person name="Liu"/>
            <person name="S."/>
            <person name="Jordana"/>
            <person name="J."/>
            <person name="Noce"/>
            <person name="A."/>
            <person name="Amills"/>
            <person name="M."/>
            <person name="Wu"/>
            <person name="D.D."/>
            <person name="Li"/>
            <person name="S."/>
            <person name="Zhou"/>
            <person name="X. and Zhong"/>
            <person name="J."/>
        </authorList>
    </citation>
    <scope>NUCLEOTIDE SEQUENCE [LARGE SCALE GENOMIC DNA]</scope>
</reference>
<dbReference type="PRINTS" id="PR00419">
    <property type="entry name" value="ADXRDTASE"/>
</dbReference>
<dbReference type="GO" id="GO:0046592">
    <property type="term" value="F:polyamine oxidase activity"/>
    <property type="evidence" value="ECO:0007669"/>
    <property type="project" value="TreeGrafter"/>
</dbReference>
<reference evidence="6" key="2">
    <citation type="submission" date="2025-08" db="UniProtKB">
        <authorList>
            <consortium name="Ensembl"/>
        </authorList>
    </citation>
    <scope>IDENTIFICATION</scope>
</reference>
<dbReference type="Gene3D" id="3.90.660.10">
    <property type="match status" value="1"/>
</dbReference>
<organism evidence="6 7">
    <name type="scientific">Equus asinus</name>
    <name type="common">Donkey</name>
    <name type="synonym">Equus africanus asinus</name>
    <dbReference type="NCBI Taxonomy" id="9793"/>
    <lineage>
        <taxon>Eukaryota</taxon>
        <taxon>Metazoa</taxon>
        <taxon>Chordata</taxon>
        <taxon>Craniata</taxon>
        <taxon>Vertebrata</taxon>
        <taxon>Euteleostomi</taxon>
        <taxon>Mammalia</taxon>
        <taxon>Eutheria</taxon>
        <taxon>Laurasiatheria</taxon>
        <taxon>Perissodactyla</taxon>
        <taxon>Equidae</taxon>
        <taxon>Equus</taxon>
    </lineage>
</organism>
<name>A0A8C4KVD1_EQUAS</name>
<dbReference type="PANTHER" id="PTHR10742">
    <property type="entry name" value="FLAVIN MONOAMINE OXIDASE"/>
    <property type="match status" value="1"/>
</dbReference>
<dbReference type="InterPro" id="IPR036188">
    <property type="entry name" value="FAD/NAD-bd_sf"/>
</dbReference>
<dbReference type="Pfam" id="PF01593">
    <property type="entry name" value="Amino_oxidase"/>
    <property type="match status" value="1"/>
</dbReference>
<dbReference type="GeneTree" id="ENSGT00940000157511"/>
<keyword evidence="7" id="KW-1185">Reference proteome</keyword>
<accession>A0A8C4KVD1</accession>
<keyword evidence="3" id="KW-0274">FAD</keyword>
<dbReference type="AlphaFoldDB" id="A0A8C4KVD1"/>
<reference evidence="6" key="3">
    <citation type="submission" date="2025-09" db="UniProtKB">
        <authorList>
            <consortium name="Ensembl"/>
        </authorList>
    </citation>
    <scope>IDENTIFICATION</scope>
</reference>
<dbReference type="InterPro" id="IPR050281">
    <property type="entry name" value="Flavin_monoamine_oxidase"/>
</dbReference>
<sequence length="312" mass="34165">MQSCESSGDSADDPLSRGLRRRGQPRVVVIGAGLAGLAAAKALLEQGFTDVTVLEASSRIGGRVQSVKLGHATFELGATWIHGSHGNPIYHLAEANGLLEETTDGERSVGRISRYSKNGVACYLTNRGRRIPKDVVEEFSDLYNEVYNLTQEFFRHGKPVNAESQNSVGVFTREEVRNRIRDDPDDPEATKRLKLAMIQQYLKGTPTFQNLGESCAQPGAATPTSVAPIRTHRWARVGQTWRSWPSPCRTRRVPRQRPCRCCSQVRPPTANTTPPPMVLCSLASVRLPVSSRCTETSSSRGPEGLLTAKSVP</sequence>
<evidence type="ECO:0000313" key="7">
    <source>
        <dbReference type="Proteomes" id="UP000694387"/>
    </source>
</evidence>
<protein>
    <submittedName>
        <fullName evidence="6">Spermine oxidase</fullName>
    </submittedName>
</protein>
<evidence type="ECO:0000256" key="4">
    <source>
        <dbReference type="SAM" id="MobiDB-lite"/>
    </source>
</evidence>
<gene>
    <name evidence="6" type="primary">SMOX</name>
</gene>
<evidence type="ECO:0000259" key="5">
    <source>
        <dbReference type="Pfam" id="PF01593"/>
    </source>
</evidence>
<comment type="cofactor">
    <cofactor evidence="1">
        <name>FAD</name>
        <dbReference type="ChEBI" id="CHEBI:57692"/>
    </cofactor>
</comment>
<dbReference type="Ensembl" id="ENSEAST00005001693.2">
    <property type="protein sequence ID" value="ENSEASP00005001507.1"/>
    <property type="gene ID" value="ENSEASG00005001238.2"/>
</dbReference>
<dbReference type="Gene3D" id="3.50.50.60">
    <property type="entry name" value="FAD/NAD(P)-binding domain"/>
    <property type="match status" value="1"/>
</dbReference>
<keyword evidence="2" id="KW-0285">Flavoprotein</keyword>
<dbReference type="PANTHER" id="PTHR10742:SF416">
    <property type="entry name" value="SPERMINE OXIDASE"/>
    <property type="match status" value="1"/>
</dbReference>
<evidence type="ECO:0000256" key="3">
    <source>
        <dbReference type="ARBA" id="ARBA00022827"/>
    </source>
</evidence>
<evidence type="ECO:0000256" key="1">
    <source>
        <dbReference type="ARBA" id="ARBA00001974"/>
    </source>
</evidence>
<feature type="region of interest" description="Disordered" evidence="4">
    <location>
        <begin position="293"/>
        <end position="312"/>
    </location>
</feature>
<dbReference type="GO" id="GO:0046208">
    <property type="term" value="P:spermine catabolic process"/>
    <property type="evidence" value="ECO:0007669"/>
    <property type="project" value="TreeGrafter"/>
</dbReference>
<dbReference type="InterPro" id="IPR002937">
    <property type="entry name" value="Amino_oxidase"/>
</dbReference>